<accession>A0AA88LB10</accession>
<dbReference type="PANTHER" id="PTHR16840:SF3">
    <property type="entry name" value="GROWTH ARREST-SPECIFIC PROTEIN 1"/>
    <property type="match status" value="1"/>
</dbReference>
<dbReference type="GO" id="GO:0051726">
    <property type="term" value="P:regulation of cell cycle"/>
    <property type="evidence" value="ECO:0007669"/>
    <property type="project" value="InterPro"/>
</dbReference>
<feature type="domain" description="GDNF/GAS1" evidence="8">
    <location>
        <begin position="120"/>
        <end position="193"/>
    </location>
</feature>
<feature type="region of interest" description="Disordered" evidence="6">
    <location>
        <begin position="229"/>
        <end position="261"/>
    </location>
</feature>
<keyword evidence="10" id="KW-1185">Reference proteome</keyword>
<dbReference type="InterPro" id="IPR016017">
    <property type="entry name" value="GDNF/GAS1"/>
</dbReference>
<evidence type="ECO:0000256" key="1">
    <source>
        <dbReference type="ARBA" id="ARBA00004236"/>
    </source>
</evidence>
<dbReference type="PANTHER" id="PTHR16840">
    <property type="entry name" value="GROWTH ARREST-SPECIFIC PROTEIN 1"/>
    <property type="match status" value="1"/>
</dbReference>
<dbReference type="GO" id="GO:0005886">
    <property type="term" value="C:plasma membrane"/>
    <property type="evidence" value="ECO:0007669"/>
    <property type="project" value="UniProtKB-SubCell"/>
</dbReference>
<evidence type="ECO:0000313" key="9">
    <source>
        <dbReference type="EMBL" id="KAK2718796.1"/>
    </source>
</evidence>
<keyword evidence="3 7" id="KW-0732">Signal</keyword>
<feature type="chain" id="PRO_5041686498" description="GDNF/GAS1 domain-containing protein" evidence="7">
    <location>
        <begin position="18"/>
        <end position="282"/>
    </location>
</feature>
<evidence type="ECO:0000256" key="7">
    <source>
        <dbReference type="SAM" id="SignalP"/>
    </source>
</evidence>
<feature type="signal peptide" evidence="7">
    <location>
        <begin position="1"/>
        <end position="17"/>
    </location>
</feature>
<evidence type="ECO:0000256" key="3">
    <source>
        <dbReference type="ARBA" id="ARBA00022729"/>
    </source>
</evidence>
<dbReference type="AlphaFoldDB" id="A0AA88LB10"/>
<keyword evidence="4" id="KW-0472">Membrane</keyword>
<dbReference type="EMBL" id="JAVRJZ010000009">
    <property type="protein sequence ID" value="KAK2718796.1"/>
    <property type="molecule type" value="Genomic_DNA"/>
</dbReference>
<keyword evidence="5" id="KW-0325">Glycoprotein</keyword>
<dbReference type="InterPro" id="IPR039596">
    <property type="entry name" value="GAS1"/>
</dbReference>
<evidence type="ECO:0000256" key="2">
    <source>
        <dbReference type="ARBA" id="ARBA00022475"/>
    </source>
</evidence>
<reference evidence="9" key="1">
    <citation type="submission" date="2023-07" db="EMBL/GenBank/DDBJ databases">
        <title>Chromosome-level genome assembly of Artemia franciscana.</title>
        <authorList>
            <person name="Jo E."/>
        </authorList>
    </citation>
    <scope>NUCLEOTIDE SEQUENCE</scope>
    <source>
        <tissue evidence="9">Whole body</tissue>
    </source>
</reference>
<comment type="subcellular location">
    <subcellularLocation>
        <location evidence="1">Cell membrane</location>
    </subcellularLocation>
</comment>
<organism evidence="9 10">
    <name type="scientific">Artemia franciscana</name>
    <name type="common">Brine shrimp</name>
    <name type="synonym">Artemia sanfranciscana</name>
    <dbReference type="NCBI Taxonomy" id="6661"/>
    <lineage>
        <taxon>Eukaryota</taxon>
        <taxon>Metazoa</taxon>
        <taxon>Ecdysozoa</taxon>
        <taxon>Arthropoda</taxon>
        <taxon>Crustacea</taxon>
        <taxon>Branchiopoda</taxon>
        <taxon>Anostraca</taxon>
        <taxon>Artemiidae</taxon>
        <taxon>Artemia</taxon>
    </lineage>
</organism>
<protein>
    <recommendedName>
        <fullName evidence="8">GDNF/GAS1 domain-containing protein</fullName>
    </recommendedName>
</protein>
<evidence type="ECO:0000256" key="6">
    <source>
        <dbReference type="SAM" id="MobiDB-lite"/>
    </source>
</evidence>
<proteinExistence type="predicted"/>
<evidence type="ECO:0000256" key="5">
    <source>
        <dbReference type="ARBA" id="ARBA00023180"/>
    </source>
</evidence>
<dbReference type="Pfam" id="PF02351">
    <property type="entry name" value="GDNF"/>
    <property type="match status" value="1"/>
</dbReference>
<dbReference type="Proteomes" id="UP001187531">
    <property type="component" value="Unassembled WGS sequence"/>
</dbReference>
<sequence>MSTLIVAFACIIAHSVAYQVVSDSSEMCQDVRAKCLFRSGCGMAMQNYLVHCADVMTGRGSGECSKACQHALIALTSTEEGQALMRCKCNDTYCEIQKERIDVCRPLVQAAMRSTAAMSCNVATYLCLADAECQTALDFYNRYCRAMFDGRKCTGKCKNSINILRKQEKSENLWTCRCDGTEDYDCVEIRENMAGLCFKKKHSTTTISVRDLIPVTPKTFPPTILKEVQKATEKPSDRTKVPKKTEFEKKERDEKIPQSSSGSKIVISLLPIFIILPSFAFR</sequence>
<keyword evidence="2" id="KW-1003">Cell membrane</keyword>
<evidence type="ECO:0000313" key="10">
    <source>
        <dbReference type="Proteomes" id="UP001187531"/>
    </source>
</evidence>
<comment type="caution">
    <text evidence="9">The sequence shown here is derived from an EMBL/GenBank/DDBJ whole genome shotgun (WGS) entry which is preliminary data.</text>
</comment>
<evidence type="ECO:0000259" key="8">
    <source>
        <dbReference type="Pfam" id="PF02351"/>
    </source>
</evidence>
<name>A0AA88LB10_ARTSF</name>
<gene>
    <name evidence="9" type="ORF">QYM36_005962</name>
</gene>
<evidence type="ECO:0000256" key="4">
    <source>
        <dbReference type="ARBA" id="ARBA00023136"/>
    </source>
</evidence>
<feature type="compositionally biased region" description="Basic and acidic residues" evidence="6">
    <location>
        <begin position="229"/>
        <end position="256"/>
    </location>
</feature>